<evidence type="ECO:0000313" key="1">
    <source>
        <dbReference type="EMBL" id="KAI3770943.1"/>
    </source>
</evidence>
<keyword evidence="2" id="KW-1185">Reference proteome</keyword>
<organism evidence="1 2">
    <name type="scientific">Arctium lappa</name>
    <name type="common">Greater burdock</name>
    <name type="synonym">Lappa major</name>
    <dbReference type="NCBI Taxonomy" id="4217"/>
    <lineage>
        <taxon>Eukaryota</taxon>
        <taxon>Viridiplantae</taxon>
        <taxon>Streptophyta</taxon>
        <taxon>Embryophyta</taxon>
        <taxon>Tracheophyta</taxon>
        <taxon>Spermatophyta</taxon>
        <taxon>Magnoliopsida</taxon>
        <taxon>eudicotyledons</taxon>
        <taxon>Gunneridae</taxon>
        <taxon>Pentapetalae</taxon>
        <taxon>asterids</taxon>
        <taxon>campanulids</taxon>
        <taxon>Asterales</taxon>
        <taxon>Asteraceae</taxon>
        <taxon>Carduoideae</taxon>
        <taxon>Cardueae</taxon>
        <taxon>Arctiinae</taxon>
        <taxon>Arctium</taxon>
    </lineage>
</organism>
<accession>A0ACB9FJH7</accession>
<evidence type="ECO:0000313" key="2">
    <source>
        <dbReference type="Proteomes" id="UP001055879"/>
    </source>
</evidence>
<dbReference type="EMBL" id="CM042047">
    <property type="protein sequence ID" value="KAI3770943.1"/>
    <property type="molecule type" value="Genomic_DNA"/>
</dbReference>
<sequence>MNLLSMILLATVSLPEPSLKRKLMYTIEGSYTQKCCIMYDDIQQCVAEIRQKEAKGGVALGEDVFHLVVQPTMDPTVVRNQEGHEGMLQKERDRCKGE</sequence>
<proteinExistence type="predicted"/>
<comment type="caution">
    <text evidence="1">The sequence shown here is derived from an EMBL/GenBank/DDBJ whole genome shotgun (WGS) entry which is preliminary data.</text>
</comment>
<gene>
    <name evidence="1" type="ORF">L6452_02091</name>
</gene>
<dbReference type="Proteomes" id="UP001055879">
    <property type="component" value="Linkage Group LG01"/>
</dbReference>
<reference evidence="2" key="1">
    <citation type="journal article" date="2022" name="Mol. Ecol. Resour.">
        <title>The genomes of chicory, endive, great burdock and yacon provide insights into Asteraceae palaeo-polyploidization history and plant inulin production.</title>
        <authorList>
            <person name="Fan W."/>
            <person name="Wang S."/>
            <person name="Wang H."/>
            <person name="Wang A."/>
            <person name="Jiang F."/>
            <person name="Liu H."/>
            <person name="Zhao H."/>
            <person name="Xu D."/>
            <person name="Zhang Y."/>
        </authorList>
    </citation>
    <scope>NUCLEOTIDE SEQUENCE [LARGE SCALE GENOMIC DNA]</scope>
    <source>
        <strain evidence="2">cv. Niubang</strain>
    </source>
</reference>
<reference evidence="1 2" key="2">
    <citation type="journal article" date="2022" name="Mol. Ecol. Resour.">
        <title>The genomes of chicory, endive, great burdock and yacon provide insights into Asteraceae paleo-polyploidization history and plant inulin production.</title>
        <authorList>
            <person name="Fan W."/>
            <person name="Wang S."/>
            <person name="Wang H."/>
            <person name="Wang A."/>
            <person name="Jiang F."/>
            <person name="Liu H."/>
            <person name="Zhao H."/>
            <person name="Xu D."/>
            <person name="Zhang Y."/>
        </authorList>
    </citation>
    <scope>NUCLEOTIDE SEQUENCE [LARGE SCALE GENOMIC DNA]</scope>
    <source>
        <strain evidence="2">cv. Niubang</strain>
    </source>
</reference>
<name>A0ACB9FJH7_ARCLA</name>
<protein>
    <submittedName>
        <fullName evidence="1">Uncharacterized protein</fullName>
    </submittedName>
</protein>